<sequence length="157" mass="16673">MKLAVFLLAAVCSAASVVHAQDKLLACTGSGTVSDVQTTNGQDYNYKTHEIDKSTSSSTTVRKPFSGTATVELSDSTVRLKLPPAVVPVLSDGKEAWYVLNDAFIGDKEITGSIRFNLLNKPRIKIDRLTGTLTLSSGFADFSGNCALVDQAAGPKF</sequence>
<keyword evidence="1" id="KW-0732">Signal</keyword>
<gene>
    <name evidence="2" type="ORF">WG78_16795</name>
</gene>
<dbReference type="EMBL" id="LAQT01000027">
    <property type="protein sequence ID" value="KPC50731.1"/>
    <property type="molecule type" value="Genomic_DNA"/>
</dbReference>
<protein>
    <submittedName>
        <fullName evidence="2">Uncharacterized protein</fullName>
    </submittedName>
</protein>
<organism evidence="2 3">
    <name type="scientific">Amantichitinum ursilacus</name>
    <dbReference type="NCBI Taxonomy" id="857265"/>
    <lineage>
        <taxon>Bacteria</taxon>
        <taxon>Pseudomonadati</taxon>
        <taxon>Pseudomonadota</taxon>
        <taxon>Betaproteobacteria</taxon>
        <taxon>Neisseriales</taxon>
        <taxon>Chitinibacteraceae</taxon>
        <taxon>Amantichitinum</taxon>
    </lineage>
</organism>
<dbReference type="AlphaFoldDB" id="A0A0N0XHE7"/>
<evidence type="ECO:0000256" key="1">
    <source>
        <dbReference type="SAM" id="SignalP"/>
    </source>
</evidence>
<name>A0A0N0XHE7_9NEIS</name>
<feature type="chain" id="PRO_5005863164" evidence="1">
    <location>
        <begin position="21"/>
        <end position="157"/>
    </location>
</feature>
<evidence type="ECO:0000313" key="3">
    <source>
        <dbReference type="Proteomes" id="UP000037939"/>
    </source>
</evidence>
<proteinExistence type="predicted"/>
<dbReference type="OrthoDB" id="9095692at2"/>
<keyword evidence="3" id="KW-1185">Reference proteome</keyword>
<evidence type="ECO:0000313" key="2">
    <source>
        <dbReference type="EMBL" id="KPC50731.1"/>
    </source>
</evidence>
<accession>A0A0N0XHE7</accession>
<dbReference type="RefSeq" id="WP_053938966.1">
    <property type="nucleotide sequence ID" value="NZ_LAQT01000027.1"/>
</dbReference>
<dbReference type="Proteomes" id="UP000037939">
    <property type="component" value="Unassembled WGS sequence"/>
</dbReference>
<feature type="signal peptide" evidence="1">
    <location>
        <begin position="1"/>
        <end position="20"/>
    </location>
</feature>
<reference evidence="2 3" key="1">
    <citation type="submission" date="2015-07" db="EMBL/GenBank/DDBJ databases">
        <title>Draft genome sequence of the Amantichitinum ursilacus IGB-41, a new chitin-degrading bacterium.</title>
        <authorList>
            <person name="Kirstahler P."/>
            <person name="Guenther M."/>
            <person name="Grumaz C."/>
            <person name="Rupp S."/>
            <person name="Zibek S."/>
            <person name="Sohn K."/>
        </authorList>
    </citation>
    <scope>NUCLEOTIDE SEQUENCE [LARGE SCALE GENOMIC DNA]</scope>
    <source>
        <strain evidence="2 3">IGB-41</strain>
    </source>
</reference>
<comment type="caution">
    <text evidence="2">The sequence shown here is derived from an EMBL/GenBank/DDBJ whole genome shotgun (WGS) entry which is preliminary data.</text>
</comment>